<dbReference type="EMBL" id="CACRXK020005774">
    <property type="protein sequence ID" value="CAB4007358.1"/>
    <property type="molecule type" value="Genomic_DNA"/>
</dbReference>
<comment type="caution">
    <text evidence="1">The sequence shown here is derived from an EMBL/GenBank/DDBJ whole genome shotgun (WGS) entry which is preliminary data.</text>
</comment>
<reference evidence="1" key="1">
    <citation type="submission" date="2020-04" db="EMBL/GenBank/DDBJ databases">
        <authorList>
            <person name="Alioto T."/>
            <person name="Alioto T."/>
            <person name="Gomez Garrido J."/>
        </authorList>
    </citation>
    <scope>NUCLEOTIDE SEQUENCE</scope>
    <source>
        <strain evidence="1">A484AB</strain>
    </source>
</reference>
<organism evidence="1 2">
    <name type="scientific">Paramuricea clavata</name>
    <name type="common">Red gorgonian</name>
    <name type="synonym">Violescent sea-whip</name>
    <dbReference type="NCBI Taxonomy" id="317549"/>
    <lineage>
        <taxon>Eukaryota</taxon>
        <taxon>Metazoa</taxon>
        <taxon>Cnidaria</taxon>
        <taxon>Anthozoa</taxon>
        <taxon>Octocorallia</taxon>
        <taxon>Malacalcyonacea</taxon>
        <taxon>Plexauridae</taxon>
        <taxon>Paramuricea</taxon>
    </lineage>
</organism>
<evidence type="ECO:0000313" key="2">
    <source>
        <dbReference type="Proteomes" id="UP001152795"/>
    </source>
</evidence>
<dbReference type="AlphaFoldDB" id="A0A7D9IHW7"/>
<protein>
    <submittedName>
        <fullName evidence="1">Uncharacterized protein</fullName>
    </submittedName>
</protein>
<accession>A0A7D9IHW7</accession>
<name>A0A7D9IHW7_PARCT</name>
<gene>
    <name evidence="1" type="ORF">PACLA_8A032865</name>
</gene>
<keyword evidence="2" id="KW-1185">Reference proteome</keyword>
<proteinExistence type="predicted"/>
<dbReference type="Proteomes" id="UP001152795">
    <property type="component" value="Unassembled WGS sequence"/>
</dbReference>
<sequence length="188" mass="22626">MATSTKTHYFETFANEFRVVEVLKKMLENGELTYYRYVDIPNSLWYGERQEYGIRKTTERWSLKLYGVLQFKERVSPRTVRQMFSSERIYLAALLTVKRPIVLILMRLWVLCECYGLHYKETRCSNTPIGFGGRKTENEVRYMKPYIKALARYTECERDDFCYDNLNGARQICKYKLMLEKKLRKKRV</sequence>
<evidence type="ECO:0000313" key="1">
    <source>
        <dbReference type="EMBL" id="CAB4007358.1"/>
    </source>
</evidence>